<dbReference type="GO" id="GO:0005737">
    <property type="term" value="C:cytoplasm"/>
    <property type="evidence" value="ECO:0007669"/>
    <property type="project" value="TreeGrafter"/>
</dbReference>
<evidence type="ECO:0000256" key="3">
    <source>
        <dbReference type="ARBA" id="ARBA00022723"/>
    </source>
</evidence>
<evidence type="ECO:0000256" key="5">
    <source>
        <dbReference type="ARBA" id="ARBA00022842"/>
    </source>
</evidence>
<dbReference type="PRINTS" id="PR01402">
    <property type="entry name" value="MUTATORMUTX"/>
</dbReference>
<comment type="cofactor">
    <cofactor evidence="1">
        <name>Mg(2+)</name>
        <dbReference type="ChEBI" id="CHEBI:18420"/>
    </cofactor>
</comment>
<dbReference type="InterPro" id="IPR003562">
    <property type="entry name" value="Mutator_MutX_prot"/>
</dbReference>
<organism evidence="8 9">
    <name type="scientific">Candidatus Merdicola faecigallinarum</name>
    <dbReference type="NCBI Taxonomy" id="2840862"/>
    <lineage>
        <taxon>Bacteria</taxon>
        <taxon>Bacillati</taxon>
        <taxon>Bacillota</taxon>
        <taxon>Clostridia</taxon>
        <taxon>Candidatus Merdicola</taxon>
    </lineage>
</organism>
<evidence type="ECO:0000256" key="6">
    <source>
        <dbReference type="RuleBase" id="RU003476"/>
    </source>
</evidence>
<dbReference type="GO" id="GO:0046872">
    <property type="term" value="F:metal ion binding"/>
    <property type="evidence" value="ECO:0007669"/>
    <property type="project" value="UniProtKB-KW"/>
</dbReference>
<evidence type="ECO:0000256" key="1">
    <source>
        <dbReference type="ARBA" id="ARBA00001946"/>
    </source>
</evidence>
<proteinExistence type="inferred from homology"/>
<gene>
    <name evidence="8" type="ORF">IAB70_00965</name>
</gene>
<dbReference type="PRINTS" id="PR00502">
    <property type="entry name" value="NUDIXFAMILY"/>
</dbReference>
<evidence type="ECO:0000259" key="7">
    <source>
        <dbReference type="PROSITE" id="PS51462"/>
    </source>
</evidence>
<reference evidence="8" key="2">
    <citation type="journal article" date="2021" name="PeerJ">
        <title>Extensive microbial diversity within the chicken gut microbiome revealed by metagenomics and culture.</title>
        <authorList>
            <person name="Gilroy R."/>
            <person name="Ravi A."/>
            <person name="Getino M."/>
            <person name="Pursley I."/>
            <person name="Horton D.L."/>
            <person name="Alikhan N.F."/>
            <person name="Baker D."/>
            <person name="Gharbi K."/>
            <person name="Hall N."/>
            <person name="Watson M."/>
            <person name="Adriaenssens E.M."/>
            <person name="Foster-Nyarko E."/>
            <person name="Jarju S."/>
            <person name="Secka A."/>
            <person name="Antonio M."/>
            <person name="Oren A."/>
            <person name="Chaudhuri R.R."/>
            <person name="La Ragione R."/>
            <person name="Hildebrand F."/>
            <person name="Pallen M.J."/>
        </authorList>
    </citation>
    <scope>NUCLEOTIDE SEQUENCE</scope>
    <source>
        <strain evidence="8">CHK195-15760</strain>
    </source>
</reference>
<dbReference type="InterPro" id="IPR015797">
    <property type="entry name" value="NUDIX_hydrolase-like_dom_sf"/>
</dbReference>
<dbReference type="PANTHER" id="PTHR43758:SF2">
    <property type="entry name" value="OXIDIZED PURINE NUCLEOSIDE TRIPHOSPHATE HYDROLASE"/>
    <property type="match status" value="1"/>
</dbReference>
<evidence type="ECO:0000256" key="4">
    <source>
        <dbReference type="ARBA" id="ARBA00022801"/>
    </source>
</evidence>
<feature type="domain" description="Nudix hydrolase" evidence="7">
    <location>
        <begin position="1"/>
        <end position="128"/>
    </location>
</feature>
<dbReference type="Pfam" id="PF00293">
    <property type="entry name" value="NUDIX"/>
    <property type="match status" value="1"/>
</dbReference>
<dbReference type="Gene3D" id="3.90.79.10">
    <property type="entry name" value="Nucleoside Triphosphate Pyrophosphohydrolase"/>
    <property type="match status" value="1"/>
</dbReference>
<keyword evidence="3" id="KW-0479">Metal-binding</keyword>
<dbReference type="InterPro" id="IPR020084">
    <property type="entry name" value="NUDIX_hydrolase_CS"/>
</dbReference>
<dbReference type="AlphaFoldDB" id="A0A9D1S9B4"/>
<accession>A0A9D1S9B4</accession>
<dbReference type="Proteomes" id="UP000824093">
    <property type="component" value="Unassembled WGS sequence"/>
</dbReference>
<dbReference type="PANTHER" id="PTHR43758">
    <property type="entry name" value="7,8-DIHYDRO-8-OXOGUANINE TRIPHOSPHATASE"/>
    <property type="match status" value="1"/>
</dbReference>
<keyword evidence="4 6" id="KW-0378">Hydrolase</keyword>
<evidence type="ECO:0000313" key="8">
    <source>
        <dbReference type="EMBL" id="HIU51188.1"/>
    </source>
</evidence>
<dbReference type="InterPro" id="IPR020476">
    <property type="entry name" value="Nudix_hydrolase"/>
</dbReference>
<dbReference type="GO" id="GO:0006281">
    <property type="term" value="P:DNA repair"/>
    <property type="evidence" value="ECO:0007669"/>
    <property type="project" value="InterPro"/>
</dbReference>
<sequence length="152" mass="18017">MILSTLCYIERANKYLMLHRTKKENDISKDKWLGIGGKFEEGESPEECIVREVKEETGLKLNSYQLRCIVTYVSTTWETEYMYVFTSDNFSGTMIECNEGDLEWINKNELNKLNTWEGDKIFVQKIQNNDPFFTVKFEYDGDKLISYHVKEY</sequence>
<dbReference type="PROSITE" id="PS51462">
    <property type="entry name" value="NUDIX"/>
    <property type="match status" value="1"/>
</dbReference>
<dbReference type="GO" id="GO:0008413">
    <property type="term" value="F:8-oxo-7,8-dihydroguanosine triphosphate pyrophosphatase activity"/>
    <property type="evidence" value="ECO:0007669"/>
    <property type="project" value="InterPro"/>
</dbReference>
<comment type="similarity">
    <text evidence="2 6">Belongs to the Nudix hydrolase family.</text>
</comment>
<reference evidence="8" key="1">
    <citation type="submission" date="2020-10" db="EMBL/GenBank/DDBJ databases">
        <authorList>
            <person name="Gilroy R."/>
        </authorList>
    </citation>
    <scope>NUCLEOTIDE SEQUENCE</scope>
    <source>
        <strain evidence="8">CHK195-15760</strain>
    </source>
</reference>
<comment type="caution">
    <text evidence="8">The sequence shown here is derived from an EMBL/GenBank/DDBJ whole genome shotgun (WGS) entry which is preliminary data.</text>
</comment>
<evidence type="ECO:0000313" key="9">
    <source>
        <dbReference type="Proteomes" id="UP000824093"/>
    </source>
</evidence>
<protein>
    <submittedName>
        <fullName evidence="8">8-oxo-dGTP diphosphatase</fullName>
    </submittedName>
</protein>
<dbReference type="EMBL" id="DVNH01000007">
    <property type="protein sequence ID" value="HIU51188.1"/>
    <property type="molecule type" value="Genomic_DNA"/>
</dbReference>
<evidence type="ECO:0000256" key="2">
    <source>
        <dbReference type="ARBA" id="ARBA00005582"/>
    </source>
</evidence>
<dbReference type="SUPFAM" id="SSF55811">
    <property type="entry name" value="Nudix"/>
    <property type="match status" value="1"/>
</dbReference>
<dbReference type="CDD" id="cd18886">
    <property type="entry name" value="NUDIX_MutT_Nudt1"/>
    <property type="match status" value="1"/>
</dbReference>
<name>A0A9D1S9B4_9FIRM</name>
<keyword evidence="5" id="KW-0460">Magnesium</keyword>
<dbReference type="InterPro" id="IPR000086">
    <property type="entry name" value="NUDIX_hydrolase_dom"/>
</dbReference>
<dbReference type="PROSITE" id="PS00893">
    <property type="entry name" value="NUDIX_BOX"/>
    <property type="match status" value="1"/>
</dbReference>